<dbReference type="VEuPathDB" id="FungiDB:BDBG_16618"/>
<evidence type="ECO:0000313" key="2">
    <source>
        <dbReference type="Proteomes" id="UP000002038"/>
    </source>
</evidence>
<protein>
    <submittedName>
        <fullName evidence="1">Uncharacterized protein</fullName>
    </submittedName>
</protein>
<dbReference type="GeneID" id="42528678"/>
<reference evidence="2" key="1">
    <citation type="journal article" date="2015" name="PLoS Genet.">
        <title>The dynamic genome and transcriptome of the human fungal pathogen Blastomyces and close relative Emmonsia.</title>
        <authorList>
            <person name="Munoz J.F."/>
            <person name="Gauthier G.M."/>
            <person name="Desjardins C.A."/>
            <person name="Gallo J.E."/>
            <person name="Holder J."/>
            <person name="Sullivan T.D."/>
            <person name="Marty A.J."/>
            <person name="Carmen J.C."/>
            <person name="Chen Z."/>
            <person name="Ding L."/>
            <person name="Gujja S."/>
            <person name="Magrini V."/>
            <person name="Misas E."/>
            <person name="Mitreva M."/>
            <person name="Priest M."/>
            <person name="Saif S."/>
            <person name="Whiston E.A."/>
            <person name="Young S."/>
            <person name="Zeng Q."/>
            <person name="Goldman W.E."/>
            <person name="Mardis E.R."/>
            <person name="Taylor J.W."/>
            <person name="McEwen J.G."/>
            <person name="Clay O.K."/>
            <person name="Klein B.S."/>
            <person name="Cuomo C.A."/>
        </authorList>
    </citation>
    <scope>NUCLEOTIDE SEQUENCE [LARGE SCALE GENOMIC DNA]</scope>
    <source>
        <strain evidence="2">SLH14081</strain>
    </source>
</reference>
<gene>
    <name evidence="1" type="ORF">BDBG_16618</name>
</gene>
<proteinExistence type="predicted"/>
<name>A0A179UEB6_BLAGS</name>
<dbReference type="EMBL" id="GG657450">
    <property type="protein sequence ID" value="OAT06366.1"/>
    <property type="molecule type" value="Genomic_DNA"/>
</dbReference>
<dbReference type="Proteomes" id="UP000002038">
    <property type="component" value="Unassembled WGS sequence"/>
</dbReference>
<organism evidence="1 2">
    <name type="scientific">Blastomyces gilchristii (strain SLH14081)</name>
    <name type="common">Blastomyces dermatitidis</name>
    <dbReference type="NCBI Taxonomy" id="559298"/>
    <lineage>
        <taxon>Eukaryota</taxon>
        <taxon>Fungi</taxon>
        <taxon>Dikarya</taxon>
        <taxon>Ascomycota</taxon>
        <taxon>Pezizomycotina</taxon>
        <taxon>Eurotiomycetes</taxon>
        <taxon>Eurotiomycetidae</taxon>
        <taxon>Onygenales</taxon>
        <taxon>Ajellomycetaceae</taxon>
        <taxon>Blastomyces</taxon>
    </lineage>
</organism>
<keyword evidence="2" id="KW-1185">Reference proteome</keyword>
<feature type="non-terminal residue" evidence="1">
    <location>
        <position position="1"/>
    </location>
</feature>
<evidence type="ECO:0000313" key="1">
    <source>
        <dbReference type="EMBL" id="OAT06366.1"/>
    </source>
</evidence>
<accession>A0A179UEB6</accession>
<dbReference type="AlphaFoldDB" id="A0A179UEB6"/>
<feature type="non-terminal residue" evidence="1">
    <location>
        <position position="93"/>
    </location>
</feature>
<sequence>SSHIDRSVSINDYNLNVKSSVENLRNAIIKELSVSCVTESFTFLSSLSISFSATLSQSSTLVSVSGSPAPAISVPATLTPATLLYYFYIYYLC</sequence>
<dbReference type="KEGG" id="bgh:BDBG_16618"/>
<dbReference type="RefSeq" id="XP_031577179.1">
    <property type="nucleotide sequence ID" value="XM_031724536.1"/>
</dbReference>